<feature type="transmembrane region" description="Helical" evidence="12">
    <location>
        <begin position="362"/>
        <end position="384"/>
    </location>
</feature>
<evidence type="ECO:0000256" key="6">
    <source>
        <dbReference type="ARBA" id="ARBA00022692"/>
    </source>
</evidence>
<evidence type="ECO:0000256" key="2">
    <source>
        <dbReference type="ARBA" id="ARBA00009819"/>
    </source>
</evidence>
<reference evidence="13 14" key="1">
    <citation type="journal article" date="2019" name="Sci. Rep.">
        <title>Sulfobacillus thermotolerans: new insights into resistance and metabolic capacities of acidophilic chemolithotrophs.</title>
        <authorList>
            <person name="Panyushkina A.E."/>
            <person name="Babenko V.V."/>
            <person name="Nikitina A.S."/>
            <person name="Selezneva O.V."/>
            <person name="Tsaplina I.A."/>
            <person name="Letarova M.A."/>
            <person name="Kostryukova E.S."/>
            <person name="Letarov A.V."/>
        </authorList>
    </citation>
    <scope>NUCLEOTIDE SEQUENCE [LARGE SCALE GENOMIC DNA]</scope>
    <source>
        <strain evidence="13 14">Kr1</strain>
    </source>
</reference>
<evidence type="ECO:0000256" key="1">
    <source>
        <dbReference type="ARBA" id="ARBA00004651"/>
    </source>
</evidence>
<evidence type="ECO:0000256" key="5">
    <source>
        <dbReference type="ARBA" id="ARBA00022617"/>
    </source>
</evidence>
<accession>A0ABN5GYL4</accession>
<dbReference type="PANTHER" id="PTHR30365">
    <property type="entry name" value="CYTOCHROME D UBIQUINOL OXIDASE"/>
    <property type="match status" value="1"/>
</dbReference>
<dbReference type="Proteomes" id="UP000325292">
    <property type="component" value="Chromosome"/>
</dbReference>
<gene>
    <name evidence="13" type="ORF">BXT84_04110</name>
</gene>
<keyword evidence="10 12" id="KW-0408">Iron</keyword>
<evidence type="ECO:0000313" key="13">
    <source>
        <dbReference type="EMBL" id="AUW93239.1"/>
    </source>
</evidence>
<keyword evidence="6 12" id="KW-0812">Transmembrane</keyword>
<evidence type="ECO:0000256" key="8">
    <source>
        <dbReference type="ARBA" id="ARBA00022982"/>
    </source>
</evidence>
<name>A0ABN5GYL4_9FIRM</name>
<organism evidence="13 14">
    <name type="scientific">Sulfobacillus thermotolerans</name>
    <dbReference type="NCBI Taxonomy" id="338644"/>
    <lineage>
        <taxon>Bacteria</taxon>
        <taxon>Bacillati</taxon>
        <taxon>Bacillota</taxon>
        <taxon>Clostridia</taxon>
        <taxon>Eubacteriales</taxon>
        <taxon>Clostridiales Family XVII. Incertae Sedis</taxon>
        <taxon>Sulfobacillus</taxon>
    </lineage>
</organism>
<evidence type="ECO:0000256" key="12">
    <source>
        <dbReference type="PIRNR" id="PIRNR006446"/>
    </source>
</evidence>
<comment type="subcellular location">
    <subcellularLocation>
        <location evidence="1">Cell membrane</location>
        <topology evidence="1">Multi-pass membrane protein</topology>
    </subcellularLocation>
</comment>
<proteinExistence type="inferred from homology"/>
<dbReference type="PANTHER" id="PTHR30365:SF15">
    <property type="entry name" value="CYTOCHROME BD UBIQUINOL OXIDASE SUBUNIT 1"/>
    <property type="match status" value="1"/>
</dbReference>
<keyword evidence="3 12" id="KW-0813">Transport</keyword>
<feature type="transmembrane region" description="Helical" evidence="12">
    <location>
        <begin position="127"/>
        <end position="144"/>
    </location>
</feature>
<evidence type="ECO:0000256" key="9">
    <source>
        <dbReference type="ARBA" id="ARBA00022989"/>
    </source>
</evidence>
<dbReference type="PIRSF" id="PIRSF006446">
    <property type="entry name" value="Cyt_quinol_oxidase_1"/>
    <property type="match status" value="1"/>
</dbReference>
<keyword evidence="4 12" id="KW-1003">Cell membrane</keyword>
<evidence type="ECO:0000256" key="11">
    <source>
        <dbReference type="ARBA" id="ARBA00023136"/>
    </source>
</evidence>
<feature type="transmembrane region" description="Helical" evidence="12">
    <location>
        <begin position="91"/>
        <end position="115"/>
    </location>
</feature>
<feature type="transmembrane region" description="Helical" evidence="12">
    <location>
        <begin position="329"/>
        <end position="350"/>
    </location>
</feature>
<evidence type="ECO:0000256" key="7">
    <source>
        <dbReference type="ARBA" id="ARBA00022723"/>
    </source>
</evidence>
<keyword evidence="14" id="KW-1185">Reference proteome</keyword>
<keyword evidence="11 12" id="KW-0472">Membrane</keyword>
<evidence type="ECO:0000313" key="14">
    <source>
        <dbReference type="Proteomes" id="UP000325292"/>
    </source>
</evidence>
<evidence type="ECO:0000256" key="3">
    <source>
        <dbReference type="ARBA" id="ARBA00022448"/>
    </source>
</evidence>
<comment type="similarity">
    <text evidence="2 12">Belongs to the cytochrome ubiquinol oxidase subunit 1 family.</text>
</comment>
<feature type="transmembrane region" description="Helical" evidence="12">
    <location>
        <begin position="186"/>
        <end position="205"/>
    </location>
</feature>
<feature type="transmembrane region" description="Helical" evidence="12">
    <location>
        <begin position="417"/>
        <end position="437"/>
    </location>
</feature>
<dbReference type="Pfam" id="PF01654">
    <property type="entry name" value="Cyt_bd_oxida_I"/>
    <property type="match status" value="1"/>
</dbReference>
<feature type="transmembrane region" description="Helical" evidence="12">
    <location>
        <begin position="20"/>
        <end position="41"/>
    </location>
</feature>
<keyword evidence="7 12" id="KW-0479">Metal-binding</keyword>
<sequence>MTQLGWAELQFGVTTVFHFFFVPVTIGLSFLIAIMETIYLRTKNSIYRDLAKFWGHLFLINFAVGVVTGLLQEFQFGLDWATFSKFVGDVFGAPLAVEALAAFFLESSFIGAWAFGWDRLSPKVHALTIWLVAIGTTLSAFWILTANSWMQEPVGYVIRNGNAVMTSFGAILTNPQLWVEFPHTELAAILSGSFFMLAISAYQILRKKNVDAFVRSFKLSTIVAAVASVLVIVVGDSQAAHLVKAQPMKLAAAEALWNTSSQHAPWSVVALIDAKAHRDTFQVQIPEMLTLLAYKRLSGSVEGINQVQKQMVHQYGPGNYIPPVAVTFYSFRTMIFAGTAMLALAYYALYLFKKDRFIQKKWFLKVLTWSIALPYLANSAGWIMTEVGRQPWVVYGLQLTEQGVSPTASVPALDIELSLLAFTIFYGAMAYAAVHLWKKAIRQGLDPDPAVAQDVTKDSDLFLSEGGKVAH</sequence>
<keyword evidence="9 12" id="KW-1133">Transmembrane helix</keyword>
<keyword evidence="8 12" id="KW-0249">Electron transport</keyword>
<dbReference type="InterPro" id="IPR002585">
    <property type="entry name" value="Cyt-d_ubiquinol_oxidase_su_1"/>
</dbReference>
<feature type="transmembrane region" description="Helical" evidence="12">
    <location>
        <begin position="217"/>
        <end position="235"/>
    </location>
</feature>
<dbReference type="EMBL" id="CP019454">
    <property type="protein sequence ID" value="AUW93239.1"/>
    <property type="molecule type" value="Genomic_DNA"/>
</dbReference>
<evidence type="ECO:0000256" key="10">
    <source>
        <dbReference type="ARBA" id="ARBA00023004"/>
    </source>
</evidence>
<protein>
    <submittedName>
        <fullName evidence="13">Cytochrome ubiquinol oxidase subunit I</fullName>
    </submittedName>
</protein>
<keyword evidence="5 12" id="KW-0349">Heme</keyword>
<feature type="transmembrane region" description="Helical" evidence="12">
    <location>
        <begin position="53"/>
        <end position="71"/>
    </location>
</feature>
<evidence type="ECO:0000256" key="4">
    <source>
        <dbReference type="ARBA" id="ARBA00022475"/>
    </source>
</evidence>